<accession>A0ABM1EZX5</accession>
<evidence type="ECO:0000256" key="1">
    <source>
        <dbReference type="ARBA" id="ARBA00022837"/>
    </source>
</evidence>
<feature type="region of interest" description="Disordered" evidence="2">
    <location>
        <begin position="1"/>
        <end position="30"/>
    </location>
</feature>
<dbReference type="Gene3D" id="1.10.238.10">
    <property type="entry name" value="EF-hand"/>
    <property type="match status" value="1"/>
</dbReference>
<dbReference type="InterPro" id="IPR018247">
    <property type="entry name" value="EF_Hand_1_Ca_BS"/>
</dbReference>
<dbReference type="InterPro" id="IPR011992">
    <property type="entry name" value="EF-hand-dom_pair"/>
</dbReference>
<gene>
    <name evidence="5" type="primary">LOC106817583</name>
</gene>
<evidence type="ECO:0000313" key="5">
    <source>
        <dbReference type="RefSeq" id="XP_014677746.1"/>
    </source>
</evidence>
<sequence>MLKDKLQSRKQKAGGDVATPGNATVATTTTTKRLSVDTESLLQEVRTQLRKRCYTGNNALYKNFLDADKDRSGHVDKEEVRGMCRRANLPVDEELLDLLIAGWPTNLDGKINFTEFRKFFTEDEDE</sequence>
<dbReference type="InterPro" id="IPR002048">
    <property type="entry name" value="EF_hand_dom"/>
</dbReference>
<dbReference type="GeneID" id="106817583"/>
<evidence type="ECO:0000256" key="2">
    <source>
        <dbReference type="SAM" id="MobiDB-lite"/>
    </source>
</evidence>
<name>A0ABM1EZX5_PRICU</name>
<reference evidence="5" key="1">
    <citation type="submission" date="2025-08" db="UniProtKB">
        <authorList>
            <consortium name="RefSeq"/>
        </authorList>
    </citation>
    <scope>IDENTIFICATION</scope>
</reference>
<keyword evidence="4" id="KW-1185">Reference proteome</keyword>
<feature type="domain" description="EF-hand" evidence="3">
    <location>
        <begin position="64"/>
        <end position="90"/>
    </location>
</feature>
<proteinExistence type="predicted"/>
<keyword evidence="1" id="KW-0106">Calcium</keyword>
<evidence type="ECO:0000313" key="4">
    <source>
        <dbReference type="Proteomes" id="UP000695022"/>
    </source>
</evidence>
<dbReference type="RefSeq" id="XP_014677746.1">
    <property type="nucleotide sequence ID" value="XM_014822260.1"/>
</dbReference>
<organism evidence="4 5">
    <name type="scientific">Priapulus caudatus</name>
    <name type="common">Priapulid worm</name>
    <dbReference type="NCBI Taxonomy" id="37621"/>
    <lineage>
        <taxon>Eukaryota</taxon>
        <taxon>Metazoa</taxon>
        <taxon>Ecdysozoa</taxon>
        <taxon>Scalidophora</taxon>
        <taxon>Priapulida</taxon>
        <taxon>Priapulimorpha</taxon>
        <taxon>Priapulimorphida</taxon>
        <taxon>Priapulidae</taxon>
        <taxon>Priapulus</taxon>
    </lineage>
</organism>
<dbReference type="PROSITE" id="PS00018">
    <property type="entry name" value="EF_HAND_1"/>
    <property type="match status" value="1"/>
</dbReference>
<dbReference type="SUPFAM" id="SSF47473">
    <property type="entry name" value="EF-hand"/>
    <property type="match status" value="1"/>
</dbReference>
<evidence type="ECO:0000259" key="3">
    <source>
        <dbReference type="PROSITE" id="PS50222"/>
    </source>
</evidence>
<protein>
    <submittedName>
        <fullName evidence="5">Calmodulin-like protein 5</fullName>
    </submittedName>
</protein>
<dbReference type="Pfam" id="PF13499">
    <property type="entry name" value="EF-hand_7"/>
    <property type="match status" value="1"/>
</dbReference>
<dbReference type="PROSITE" id="PS50222">
    <property type="entry name" value="EF_HAND_2"/>
    <property type="match status" value="1"/>
</dbReference>
<dbReference type="CDD" id="cd00051">
    <property type="entry name" value="EFh"/>
    <property type="match status" value="1"/>
</dbReference>
<dbReference type="Proteomes" id="UP000695022">
    <property type="component" value="Unplaced"/>
</dbReference>
<feature type="compositionally biased region" description="Low complexity" evidence="2">
    <location>
        <begin position="18"/>
        <end position="30"/>
    </location>
</feature>